<feature type="compositionally biased region" description="Polar residues" evidence="1">
    <location>
        <begin position="41"/>
        <end position="50"/>
    </location>
</feature>
<dbReference type="EMBL" id="KB445563">
    <property type="protein sequence ID" value="EMC91871.1"/>
    <property type="molecule type" value="Genomic_DNA"/>
</dbReference>
<dbReference type="eggNOG" id="ENOG502TA04">
    <property type="taxonomic scope" value="Eukaryota"/>
</dbReference>
<keyword evidence="3" id="KW-1185">Reference proteome</keyword>
<accession>M2M5G9</accession>
<dbReference type="Proteomes" id="UP000011761">
    <property type="component" value="Unassembled WGS sequence"/>
</dbReference>
<gene>
    <name evidence="2" type="ORF">BAUCODRAFT_152234</name>
</gene>
<evidence type="ECO:0000256" key="1">
    <source>
        <dbReference type="SAM" id="MobiDB-lite"/>
    </source>
</evidence>
<dbReference type="AlphaFoldDB" id="M2M5G9"/>
<organism evidence="2 3">
    <name type="scientific">Baudoinia panamericana (strain UAMH 10762)</name>
    <name type="common">Angels' share fungus</name>
    <name type="synonym">Baudoinia compniacensis (strain UAMH 10762)</name>
    <dbReference type="NCBI Taxonomy" id="717646"/>
    <lineage>
        <taxon>Eukaryota</taxon>
        <taxon>Fungi</taxon>
        <taxon>Dikarya</taxon>
        <taxon>Ascomycota</taxon>
        <taxon>Pezizomycotina</taxon>
        <taxon>Dothideomycetes</taxon>
        <taxon>Dothideomycetidae</taxon>
        <taxon>Mycosphaerellales</taxon>
        <taxon>Teratosphaeriaceae</taxon>
        <taxon>Baudoinia</taxon>
    </lineage>
</organism>
<feature type="region of interest" description="Disordered" evidence="1">
    <location>
        <begin position="412"/>
        <end position="440"/>
    </location>
</feature>
<dbReference type="HOGENOM" id="CLU_622535_0_0_1"/>
<dbReference type="KEGG" id="bcom:BAUCODRAFT_152234"/>
<protein>
    <submittedName>
        <fullName evidence="2">Uncharacterized protein</fullName>
    </submittedName>
</protein>
<sequence length="440" mass="47373">MPQTTGLKPRVEYIEIDTEDRPMEGTPRSKGVLRDLDPNSILPTPSTQKATEVACRTIDDSPPAAQHLTRAVRNGRSAANYDQKYHPMDEVTRPLRTAKRYGRSVLVPHNKAETSESESPDLDVSDSDSDGSTESQPISLSTQPQPDPKATRRSARSEARKSVVYNTKVHPQDYALPDRRHKVLALAKAKRKADQPDHEDEQAVHVKARRCSPSAGSSVFVESMGLGNLDDAAFRGLRAGDGSLPDDKDEHNAATDIAELEAETMQSQQPPRVILTDHDDEDCYLGLFNVGARLLTYDTTDVGPYDGISETTCILAAAPTSAAVAPDARAPSIGHGEVKQALIRRKSMARNVRCAKSIRPPPFVAPPLSCEGTTAVLQSTSGLRGSTAAVPNTAVMKSAAAVNSSAPPLVPYGSLDPSATDIKTQSHPEDAVDSYPPYIQ</sequence>
<dbReference type="RefSeq" id="XP_007681262.1">
    <property type="nucleotide sequence ID" value="XM_007683072.1"/>
</dbReference>
<feature type="region of interest" description="Disordered" evidence="1">
    <location>
        <begin position="190"/>
        <end position="209"/>
    </location>
</feature>
<reference evidence="2 3" key="1">
    <citation type="journal article" date="2012" name="PLoS Pathog.">
        <title>Diverse lifestyles and strategies of plant pathogenesis encoded in the genomes of eighteen Dothideomycetes fungi.</title>
        <authorList>
            <person name="Ohm R.A."/>
            <person name="Feau N."/>
            <person name="Henrissat B."/>
            <person name="Schoch C.L."/>
            <person name="Horwitz B.A."/>
            <person name="Barry K.W."/>
            <person name="Condon B.J."/>
            <person name="Copeland A.C."/>
            <person name="Dhillon B."/>
            <person name="Glaser F."/>
            <person name="Hesse C.N."/>
            <person name="Kosti I."/>
            <person name="LaButti K."/>
            <person name="Lindquist E.A."/>
            <person name="Lucas S."/>
            <person name="Salamov A.A."/>
            <person name="Bradshaw R.E."/>
            <person name="Ciuffetti L."/>
            <person name="Hamelin R.C."/>
            <person name="Kema G.H.J."/>
            <person name="Lawrence C."/>
            <person name="Scott J.A."/>
            <person name="Spatafora J.W."/>
            <person name="Turgeon B.G."/>
            <person name="de Wit P.J.G.M."/>
            <person name="Zhong S."/>
            <person name="Goodwin S.B."/>
            <person name="Grigoriev I.V."/>
        </authorList>
    </citation>
    <scope>NUCLEOTIDE SEQUENCE [LARGE SCALE GENOMIC DNA]</scope>
    <source>
        <strain evidence="2 3">UAMH 10762</strain>
    </source>
</reference>
<dbReference type="OrthoDB" id="5430111at2759"/>
<feature type="region of interest" description="Disordered" evidence="1">
    <location>
        <begin position="101"/>
        <end position="177"/>
    </location>
</feature>
<evidence type="ECO:0000313" key="3">
    <source>
        <dbReference type="Proteomes" id="UP000011761"/>
    </source>
</evidence>
<evidence type="ECO:0000313" key="2">
    <source>
        <dbReference type="EMBL" id="EMC91871.1"/>
    </source>
</evidence>
<proteinExistence type="predicted"/>
<dbReference type="GeneID" id="19109205"/>
<feature type="compositionally biased region" description="Basic and acidic residues" evidence="1">
    <location>
        <begin position="192"/>
        <end position="204"/>
    </location>
</feature>
<feature type="compositionally biased region" description="Acidic residues" evidence="1">
    <location>
        <begin position="115"/>
        <end position="131"/>
    </location>
</feature>
<name>M2M5G9_BAUPA</name>
<feature type="region of interest" description="Disordered" evidence="1">
    <location>
        <begin position="19"/>
        <end position="81"/>
    </location>
</feature>